<dbReference type="InterPro" id="IPR011703">
    <property type="entry name" value="ATPase_AAA-3"/>
</dbReference>
<organism evidence="3 4">
    <name type="scientific">Halobellus rubicundus</name>
    <dbReference type="NCBI Taxonomy" id="2996466"/>
    <lineage>
        <taxon>Archaea</taxon>
        <taxon>Methanobacteriati</taxon>
        <taxon>Methanobacteriota</taxon>
        <taxon>Stenosarchaea group</taxon>
        <taxon>Halobacteria</taxon>
        <taxon>Halobacteriales</taxon>
        <taxon>Haloferacaceae</taxon>
        <taxon>Halobellus</taxon>
    </lineage>
</organism>
<protein>
    <submittedName>
        <fullName evidence="3">AAA family ATPase</fullName>
    </submittedName>
</protein>
<dbReference type="CDD" id="cd00009">
    <property type="entry name" value="AAA"/>
    <property type="match status" value="1"/>
</dbReference>
<dbReference type="SMART" id="SM00382">
    <property type="entry name" value="AAA"/>
    <property type="match status" value="1"/>
</dbReference>
<dbReference type="InterPro" id="IPR003593">
    <property type="entry name" value="AAA+_ATPase"/>
</dbReference>
<evidence type="ECO:0000313" key="4">
    <source>
        <dbReference type="Proteomes" id="UP001570511"/>
    </source>
</evidence>
<proteinExistence type="predicted"/>
<dbReference type="AlphaFoldDB" id="A0ABD5MI77"/>
<sequence length="365" mass="39103">MTDPARLYDDLQSEASQLLIGQDTAFRYLTIALLTRGHVLLEGVPGVAKTTLAEAFARVSGLDSRRIQMTPDLLPADVTGTKVYRENTGTFELERGPVFANVVIADEINRSTPKTQSALLEAMQERQVTIEGETLDLPLPFILIATQNPIEMEGTFGLPEAQRDRFQLKISLGIPERSGEAEILSRFDSAPDLGPQDLERVVTPDEIRAAQDRVSDVHLSEAVRNYILDIVEQTRATPEVSHGVSPRGGLQLLRAAKANAAIEGRSYTIPDDVKALAVPALAHRLVLSTDAEIGEVKPASIIREILETTTPPSPQASPATSEAVGDGGAVDGQLSASEAADPADWSESAESAESESDSESGADSE</sequence>
<reference evidence="3 4" key="1">
    <citation type="submission" date="2024-08" db="EMBL/GenBank/DDBJ databases">
        <title>Halobellus sp. MBLA0158 whole genome sequence.</title>
        <authorList>
            <person name="Hwang C.Y."/>
            <person name="Cho E.-S."/>
            <person name="Seo M.-J."/>
        </authorList>
    </citation>
    <scope>NUCLEOTIDE SEQUENCE [LARGE SCALE GENOMIC DNA]</scope>
    <source>
        <strain evidence="3 4">MBLA0158</strain>
    </source>
</reference>
<dbReference type="Pfam" id="PF17863">
    <property type="entry name" value="AAA_lid_2"/>
    <property type="match status" value="1"/>
</dbReference>
<name>A0ABD5MI77_9EURY</name>
<evidence type="ECO:0000256" key="1">
    <source>
        <dbReference type="SAM" id="MobiDB-lite"/>
    </source>
</evidence>
<feature type="compositionally biased region" description="Low complexity" evidence="1">
    <location>
        <begin position="335"/>
        <end position="349"/>
    </location>
</feature>
<evidence type="ECO:0000313" key="3">
    <source>
        <dbReference type="EMBL" id="MFA1611741.1"/>
    </source>
</evidence>
<accession>A0ABD5MI77</accession>
<dbReference type="SUPFAM" id="SSF52540">
    <property type="entry name" value="P-loop containing nucleoside triphosphate hydrolases"/>
    <property type="match status" value="1"/>
</dbReference>
<dbReference type="Gene3D" id="1.10.8.80">
    <property type="entry name" value="Magnesium chelatase subunit I, C-Terminal domain"/>
    <property type="match status" value="1"/>
</dbReference>
<dbReference type="Gene3D" id="3.40.50.300">
    <property type="entry name" value="P-loop containing nucleotide triphosphate hydrolases"/>
    <property type="match status" value="1"/>
</dbReference>
<comment type="caution">
    <text evidence="3">The sequence shown here is derived from an EMBL/GenBank/DDBJ whole genome shotgun (WGS) entry which is preliminary data.</text>
</comment>
<feature type="region of interest" description="Disordered" evidence="1">
    <location>
        <begin position="308"/>
        <end position="365"/>
    </location>
</feature>
<feature type="compositionally biased region" description="Acidic residues" evidence="1">
    <location>
        <begin position="350"/>
        <end position="365"/>
    </location>
</feature>
<keyword evidence="4" id="KW-1185">Reference proteome</keyword>
<gene>
    <name evidence="3" type="ORF">OS889_12075</name>
</gene>
<dbReference type="InterPro" id="IPR041628">
    <property type="entry name" value="ChlI/MoxR_AAA_lid"/>
</dbReference>
<dbReference type="InterPro" id="IPR050764">
    <property type="entry name" value="CbbQ/NirQ/NorQ/GpvN"/>
</dbReference>
<dbReference type="PIRSF" id="PIRSF002849">
    <property type="entry name" value="AAA_ATPase_chaperone_MoxR_prd"/>
    <property type="match status" value="1"/>
</dbReference>
<dbReference type="Proteomes" id="UP001570511">
    <property type="component" value="Unassembled WGS sequence"/>
</dbReference>
<dbReference type="PANTHER" id="PTHR42759:SF1">
    <property type="entry name" value="MAGNESIUM-CHELATASE SUBUNIT CHLD"/>
    <property type="match status" value="1"/>
</dbReference>
<dbReference type="PANTHER" id="PTHR42759">
    <property type="entry name" value="MOXR FAMILY PROTEIN"/>
    <property type="match status" value="1"/>
</dbReference>
<dbReference type="Pfam" id="PF07726">
    <property type="entry name" value="AAA_3"/>
    <property type="match status" value="1"/>
</dbReference>
<dbReference type="EMBL" id="JBGNYA010000001">
    <property type="protein sequence ID" value="MFA1611741.1"/>
    <property type="molecule type" value="Genomic_DNA"/>
</dbReference>
<evidence type="ECO:0000259" key="2">
    <source>
        <dbReference type="SMART" id="SM00382"/>
    </source>
</evidence>
<dbReference type="RefSeq" id="WP_372390108.1">
    <property type="nucleotide sequence ID" value="NZ_JBGNYA010000001.1"/>
</dbReference>
<dbReference type="InterPro" id="IPR027417">
    <property type="entry name" value="P-loop_NTPase"/>
</dbReference>
<feature type="domain" description="AAA+ ATPase" evidence="2">
    <location>
        <begin position="35"/>
        <end position="176"/>
    </location>
</feature>